<dbReference type="EMBL" id="BAAANN010000001">
    <property type="protein sequence ID" value="GAA1937853.1"/>
    <property type="molecule type" value="Genomic_DNA"/>
</dbReference>
<organism evidence="1 2">
    <name type="scientific">Amycolatopsis minnesotensis</name>
    <dbReference type="NCBI Taxonomy" id="337894"/>
    <lineage>
        <taxon>Bacteria</taxon>
        <taxon>Bacillati</taxon>
        <taxon>Actinomycetota</taxon>
        <taxon>Actinomycetes</taxon>
        <taxon>Pseudonocardiales</taxon>
        <taxon>Pseudonocardiaceae</taxon>
        <taxon>Amycolatopsis</taxon>
    </lineage>
</organism>
<name>A0ABN2PY04_9PSEU</name>
<protein>
    <submittedName>
        <fullName evidence="1">Uncharacterized protein</fullName>
    </submittedName>
</protein>
<evidence type="ECO:0000313" key="1">
    <source>
        <dbReference type="EMBL" id="GAA1937853.1"/>
    </source>
</evidence>
<sequence>MDEIILGTGVLNWHADERRIDRYGTVHLTRNPDDGTPDSVLFDTAPVGARGQLVAVITGTRPAFHLGDIAHGLGVDPAAVGDKITLGAGTLFVESSRYGTTEIGVSPDDGREDSWLDPAALYRCHDQTVRLELHRL</sequence>
<proteinExistence type="predicted"/>
<dbReference type="Proteomes" id="UP001501116">
    <property type="component" value="Unassembled WGS sequence"/>
</dbReference>
<evidence type="ECO:0000313" key="2">
    <source>
        <dbReference type="Proteomes" id="UP001501116"/>
    </source>
</evidence>
<keyword evidence="2" id="KW-1185">Reference proteome</keyword>
<accession>A0ABN2PY04</accession>
<comment type="caution">
    <text evidence="1">The sequence shown here is derived from an EMBL/GenBank/DDBJ whole genome shotgun (WGS) entry which is preliminary data.</text>
</comment>
<reference evidence="1 2" key="1">
    <citation type="journal article" date="2019" name="Int. J. Syst. Evol. Microbiol.">
        <title>The Global Catalogue of Microorganisms (GCM) 10K type strain sequencing project: providing services to taxonomists for standard genome sequencing and annotation.</title>
        <authorList>
            <consortium name="The Broad Institute Genomics Platform"/>
            <consortium name="The Broad Institute Genome Sequencing Center for Infectious Disease"/>
            <person name="Wu L."/>
            <person name="Ma J."/>
        </authorList>
    </citation>
    <scope>NUCLEOTIDE SEQUENCE [LARGE SCALE GENOMIC DNA]</scope>
    <source>
        <strain evidence="1 2">JCM 14545</strain>
    </source>
</reference>
<gene>
    <name evidence="1" type="ORF">GCM10009754_01090</name>
</gene>
<dbReference type="RefSeq" id="WP_344412105.1">
    <property type="nucleotide sequence ID" value="NZ_BAAANN010000001.1"/>
</dbReference>